<dbReference type="AlphaFoldDB" id="B0DP34"/>
<proteinExistence type="predicted"/>
<dbReference type="HOGENOM" id="CLU_1686920_0_0_1"/>
<organism evidence="2">
    <name type="scientific">Laccaria bicolor (strain S238N-H82 / ATCC MYA-4686)</name>
    <name type="common">Bicoloured deceiver</name>
    <name type="synonym">Laccaria laccata var. bicolor</name>
    <dbReference type="NCBI Taxonomy" id="486041"/>
    <lineage>
        <taxon>Eukaryota</taxon>
        <taxon>Fungi</taxon>
        <taxon>Dikarya</taxon>
        <taxon>Basidiomycota</taxon>
        <taxon>Agaricomycotina</taxon>
        <taxon>Agaricomycetes</taxon>
        <taxon>Agaricomycetidae</taxon>
        <taxon>Agaricales</taxon>
        <taxon>Agaricineae</taxon>
        <taxon>Hydnangiaceae</taxon>
        <taxon>Laccaria</taxon>
    </lineage>
</organism>
<dbReference type="RefSeq" id="XP_001885690.1">
    <property type="nucleotide sequence ID" value="XM_001885655.1"/>
</dbReference>
<evidence type="ECO:0000313" key="1">
    <source>
        <dbReference type="EMBL" id="EDR03542.1"/>
    </source>
</evidence>
<dbReference type="Proteomes" id="UP000001194">
    <property type="component" value="Unassembled WGS sequence"/>
</dbReference>
<protein>
    <submittedName>
        <fullName evidence="1">Predicted protein</fullName>
    </submittedName>
</protein>
<dbReference type="InParanoid" id="B0DP34"/>
<dbReference type="KEGG" id="lbc:LACBIDRAFT_331312"/>
<keyword evidence="2" id="KW-1185">Reference proteome</keyword>
<reference evidence="1 2" key="1">
    <citation type="journal article" date="2008" name="Nature">
        <title>The genome of Laccaria bicolor provides insights into mycorrhizal symbiosis.</title>
        <authorList>
            <person name="Martin F."/>
            <person name="Aerts A."/>
            <person name="Ahren D."/>
            <person name="Brun A."/>
            <person name="Danchin E.G.J."/>
            <person name="Duchaussoy F."/>
            <person name="Gibon J."/>
            <person name="Kohler A."/>
            <person name="Lindquist E."/>
            <person name="Pereda V."/>
            <person name="Salamov A."/>
            <person name="Shapiro H.J."/>
            <person name="Wuyts J."/>
            <person name="Blaudez D."/>
            <person name="Buee M."/>
            <person name="Brokstein P."/>
            <person name="Canbaeck B."/>
            <person name="Cohen D."/>
            <person name="Courty P.E."/>
            <person name="Coutinho P.M."/>
            <person name="Delaruelle C."/>
            <person name="Detter J.C."/>
            <person name="Deveau A."/>
            <person name="DiFazio S."/>
            <person name="Duplessis S."/>
            <person name="Fraissinet-Tachet L."/>
            <person name="Lucic E."/>
            <person name="Frey-Klett P."/>
            <person name="Fourrey C."/>
            <person name="Feussner I."/>
            <person name="Gay G."/>
            <person name="Grimwood J."/>
            <person name="Hoegger P.J."/>
            <person name="Jain P."/>
            <person name="Kilaru S."/>
            <person name="Labbe J."/>
            <person name="Lin Y.C."/>
            <person name="Legue V."/>
            <person name="Le Tacon F."/>
            <person name="Marmeisse R."/>
            <person name="Melayah D."/>
            <person name="Montanini B."/>
            <person name="Muratet M."/>
            <person name="Nehls U."/>
            <person name="Niculita-Hirzel H."/>
            <person name="Oudot-Le Secq M.P."/>
            <person name="Peter M."/>
            <person name="Quesneville H."/>
            <person name="Rajashekar B."/>
            <person name="Reich M."/>
            <person name="Rouhier N."/>
            <person name="Schmutz J."/>
            <person name="Yin T."/>
            <person name="Chalot M."/>
            <person name="Henrissat B."/>
            <person name="Kuees U."/>
            <person name="Lucas S."/>
            <person name="Van de Peer Y."/>
            <person name="Podila G.K."/>
            <person name="Polle A."/>
            <person name="Pukkila P.J."/>
            <person name="Richardson P.M."/>
            <person name="Rouze P."/>
            <person name="Sanders I.R."/>
            <person name="Stajich J.E."/>
            <person name="Tunlid A."/>
            <person name="Tuskan G."/>
            <person name="Grigoriev I.V."/>
        </authorList>
    </citation>
    <scope>NUCLEOTIDE SEQUENCE [LARGE SCALE GENOMIC DNA]</scope>
    <source>
        <strain evidence="2">S238N-H82 / ATCC MYA-4686</strain>
    </source>
</reference>
<name>B0DP34_LACBS</name>
<gene>
    <name evidence="1" type="ORF">LACBIDRAFT_331312</name>
</gene>
<accession>B0DP34</accession>
<sequence length="156" mass="17694">MYDDNQWQIYRLTRKVAVGMRCLNDPYRFRYVVVIRMNQVGINPPGMSKRVFQNLDGDRTGTMTPTQEQLEARCEGGSALIASRRAKRTESRNHITIVTERRESGKRNNGRDTSIAEWCLRSSAGKGQKIKHLSLRTPLIGVNAGILNLSVVYPSQ</sequence>
<dbReference type="GeneID" id="6081412"/>
<dbReference type="EMBL" id="DS547123">
    <property type="protein sequence ID" value="EDR03542.1"/>
    <property type="molecule type" value="Genomic_DNA"/>
</dbReference>
<evidence type="ECO:0000313" key="2">
    <source>
        <dbReference type="Proteomes" id="UP000001194"/>
    </source>
</evidence>